<evidence type="ECO:0000256" key="1">
    <source>
        <dbReference type="SAM" id="Phobius"/>
    </source>
</evidence>
<protein>
    <recommendedName>
        <fullName evidence="2">Minor capsid protein P9 transmembrane helices domain-containing protein</fullName>
    </recommendedName>
</protein>
<dbReference type="Pfam" id="PF19066">
    <property type="entry name" value="P9_TM"/>
    <property type="match status" value="1"/>
</dbReference>
<keyword evidence="1" id="KW-0472">Membrane</keyword>
<keyword evidence="1" id="KW-0812">Transmembrane</keyword>
<keyword evidence="1" id="KW-1133">Transmembrane helix</keyword>
<feature type="transmembrane region" description="Helical" evidence="1">
    <location>
        <begin position="71"/>
        <end position="88"/>
    </location>
</feature>
<evidence type="ECO:0000259" key="2">
    <source>
        <dbReference type="Pfam" id="PF19066"/>
    </source>
</evidence>
<dbReference type="InterPro" id="IPR043915">
    <property type="entry name" value="P9_TM"/>
</dbReference>
<feature type="transmembrane region" description="Helical" evidence="1">
    <location>
        <begin position="48"/>
        <end position="65"/>
    </location>
</feature>
<evidence type="ECO:0000313" key="3">
    <source>
        <dbReference type="EMBL" id="AYV82178.1"/>
    </source>
</evidence>
<dbReference type="EMBL" id="MK072344">
    <property type="protein sequence ID" value="AYV82178.1"/>
    <property type="molecule type" value="Genomic_DNA"/>
</dbReference>
<feature type="domain" description="Minor capsid protein P9 transmembrane helices" evidence="2">
    <location>
        <begin position="19"/>
        <end position="86"/>
    </location>
</feature>
<name>A0A3G5A4N2_9VIRU</name>
<reference evidence="3" key="1">
    <citation type="submission" date="2018-10" db="EMBL/GenBank/DDBJ databases">
        <title>Hidden diversity of soil giant viruses.</title>
        <authorList>
            <person name="Schulz F."/>
            <person name="Alteio L."/>
            <person name="Goudeau D."/>
            <person name="Ryan E.M."/>
            <person name="Malmstrom R.R."/>
            <person name="Blanchard J."/>
            <person name="Woyke T."/>
        </authorList>
    </citation>
    <scope>NUCLEOTIDE SEQUENCE</scope>
    <source>
        <strain evidence="3">HOV1</strain>
    </source>
</reference>
<organism evidence="3">
    <name type="scientific">Homavirus sp</name>
    <dbReference type="NCBI Taxonomy" id="2487769"/>
    <lineage>
        <taxon>Viruses</taxon>
        <taxon>Varidnaviria</taxon>
        <taxon>Bamfordvirae</taxon>
        <taxon>Nucleocytoviricota</taxon>
        <taxon>Megaviricetes</taxon>
        <taxon>Imitervirales</taxon>
        <taxon>Mimiviridae</taxon>
        <taxon>Klosneuvirinae</taxon>
    </lineage>
</organism>
<accession>A0A3G5A4N2</accession>
<gene>
    <name evidence="3" type="ORF">Homavirus13_7</name>
</gene>
<proteinExistence type="predicted"/>
<sequence>MSTCNNPLALCKSTYRENFWMNDFSELYKNNNFMKFFPTYNSTRTEQLNALTRFLIYFMILALIFNKSDGWLYLPITGIVIIVIAYNINKNDSRGKKKELDRILKIRQEKVDKLKDIQSQELHQDGDEEDKLKLDKDTKPYDTQFGYIDPDGNLSYSSYIGPGEYHKNSPPSLYTVDELEDYRKNTCRKPTKDNPFMNPDVTEYNNGDPPAACNADDDDIKDDMRLNFNHDLFRDVDDLWERKNSQRQFYTMPNTAVPNQQQEFAEWLYKIPKTCKEDGINCLRYEDLRFKR</sequence>